<evidence type="ECO:0000256" key="1">
    <source>
        <dbReference type="ARBA" id="ARBA00022737"/>
    </source>
</evidence>
<dbReference type="InterPro" id="IPR056125">
    <property type="entry name" value="DUF7708"/>
</dbReference>
<feature type="domain" description="Nephrocystin 3-like N-terminal" evidence="5">
    <location>
        <begin position="275"/>
        <end position="446"/>
    </location>
</feature>
<dbReference type="Proteomes" id="UP000799444">
    <property type="component" value="Unassembled WGS sequence"/>
</dbReference>
<dbReference type="Pfam" id="PF24809">
    <property type="entry name" value="DUF7708"/>
    <property type="match status" value="1"/>
</dbReference>
<proteinExistence type="predicted"/>
<evidence type="ECO:0000259" key="3">
    <source>
        <dbReference type="Pfam" id="PF22939"/>
    </source>
</evidence>
<evidence type="ECO:0000259" key="4">
    <source>
        <dbReference type="Pfam" id="PF24809"/>
    </source>
</evidence>
<dbReference type="OrthoDB" id="7464126at2759"/>
<evidence type="ECO:0000259" key="5">
    <source>
        <dbReference type="Pfam" id="PF24883"/>
    </source>
</evidence>
<accession>A0A9P4R1G0</accession>
<feature type="compositionally biased region" description="Polar residues" evidence="2">
    <location>
        <begin position="983"/>
        <end position="995"/>
    </location>
</feature>
<dbReference type="InterPro" id="IPR027417">
    <property type="entry name" value="P-loop_NTPase"/>
</dbReference>
<dbReference type="PANTHER" id="PTHR10039">
    <property type="entry name" value="AMELOGENIN"/>
    <property type="match status" value="1"/>
</dbReference>
<name>A0A9P4R1G0_9PLEO</name>
<dbReference type="InterPro" id="IPR054471">
    <property type="entry name" value="GPIID_WHD"/>
</dbReference>
<feature type="domain" description="DUF7708" evidence="4">
    <location>
        <begin position="82"/>
        <end position="218"/>
    </location>
</feature>
<dbReference type="Pfam" id="PF22939">
    <property type="entry name" value="WHD_GPIID"/>
    <property type="match status" value="1"/>
</dbReference>
<feature type="compositionally biased region" description="Acidic residues" evidence="2">
    <location>
        <begin position="996"/>
        <end position="1014"/>
    </location>
</feature>
<feature type="region of interest" description="Disordered" evidence="2">
    <location>
        <begin position="980"/>
        <end position="1016"/>
    </location>
</feature>
<dbReference type="InterPro" id="IPR056884">
    <property type="entry name" value="NPHP3-like_N"/>
</dbReference>
<reference evidence="6" key="1">
    <citation type="journal article" date="2020" name="Stud. Mycol.">
        <title>101 Dothideomycetes genomes: a test case for predicting lifestyles and emergence of pathogens.</title>
        <authorList>
            <person name="Haridas S."/>
            <person name="Albert R."/>
            <person name="Binder M."/>
            <person name="Bloem J."/>
            <person name="Labutti K."/>
            <person name="Salamov A."/>
            <person name="Andreopoulos B."/>
            <person name="Baker S."/>
            <person name="Barry K."/>
            <person name="Bills G."/>
            <person name="Bluhm B."/>
            <person name="Cannon C."/>
            <person name="Castanera R."/>
            <person name="Culley D."/>
            <person name="Daum C."/>
            <person name="Ezra D."/>
            <person name="Gonzalez J."/>
            <person name="Henrissat B."/>
            <person name="Kuo A."/>
            <person name="Liang C."/>
            <person name="Lipzen A."/>
            <person name="Lutzoni F."/>
            <person name="Magnuson J."/>
            <person name="Mondo S."/>
            <person name="Nolan M."/>
            <person name="Ohm R."/>
            <person name="Pangilinan J."/>
            <person name="Park H.-J."/>
            <person name="Ramirez L."/>
            <person name="Alfaro M."/>
            <person name="Sun H."/>
            <person name="Tritt A."/>
            <person name="Yoshinaga Y."/>
            <person name="Zwiers L.-H."/>
            <person name="Turgeon B."/>
            <person name="Goodwin S."/>
            <person name="Spatafora J."/>
            <person name="Crous P."/>
            <person name="Grigoriev I."/>
        </authorList>
    </citation>
    <scope>NUCLEOTIDE SEQUENCE</scope>
    <source>
        <strain evidence="6">CBS 125425</strain>
    </source>
</reference>
<evidence type="ECO:0000256" key="2">
    <source>
        <dbReference type="SAM" id="MobiDB-lite"/>
    </source>
</evidence>
<organism evidence="6 7">
    <name type="scientific">Polyplosphaeria fusca</name>
    <dbReference type="NCBI Taxonomy" id="682080"/>
    <lineage>
        <taxon>Eukaryota</taxon>
        <taxon>Fungi</taxon>
        <taxon>Dikarya</taxon>
        <taxon>Ascomycota</taxon>
        <taxon>Pezizomycotina</taxon>
        <taxon>Dothideomycetes</taxon>
        <taxon>Pleosporomycetidae</taxon>
        <taxon>Pleosporales</taxon>
        <taxon>Tetraplosphaeriaceae</taxon>
        <taxon>Polyplosphaeria</taxon>
    </lineage>
</organism>
<keyword evidence="7" id="KW-1185">Reference proteome</keyword>
<evidence type="ECO:0008006" key="8">
    <source>
        <dbReference type="Google" id="ProtNLM"/>
    </source>
</evidence>
<keyword evidence="1" id="KW-0677">Repeat</keyword>
<feature type="domain" description="GPI inositol-deacylase winged helix" evidence="3">
    <location>
        <begin position="547"/>
        <end position="634"/>
    </location>
</feature>
<dbReference type="EMBL" id="ML996121">
    <property type="protein sequence ID" value="KAF2736869.1"/>
    <property type="molecule type" value="Genomic_DNA"/>
</dbReference>
<gene>
    <name evidence="6" type="ORF">EJ04DRAFT_575086</name>
</gene>
<evidence type="ECO:0000313" key="6">
    <source>
        <dbReference type="EMBL" id="KAF2736869.1"/>
    </source>
</evidence>
<sequence>MASSPFAIALGTYISSIKRDEDKETPFYKEVIKQLDGVSQSKSLAEQSRQSSEQLANFIEGLEQKQKRSSRTRRLSDRLRPLVAGINQYLTSCDVIVQAAPEAAVLIYGGARIVLMLAQGFSSCFDTMLSIMEDIGHSLKRYSLYSTAYPASNDIQYLLVETYKNIVNFWQEAAVFFNRKPPRIFVSSIFKPLDQKWQTCRQALQNDSRRVKELALATEADMRRQKEEEEAALKQSKSGTKLHKEIVNWIKGGEDENALDTRYDIEDQVEKRYKNTCEWFLQHPDSTNWLQSNKTAALWYTAGPGCGKTTLSSILSQHIQSLRDKQGNHYRTATFFCSFNDPARKKAITAFRSLALQLLGPKDRIPDKVKELYEDDLSHHRSNLTDLRVAIEVVGALIKSQPRIHIIVDGLDECQSRDKLLDAFGRLFRILSTQSHGIVKWFFASRGEYDIRSRLRSLKVTELEAPQESLKNDVRSVVTPQLHCSHCVEQFVKDSEGNFMWTSIMLPIVKGETTTCREELNEEIMKFPKSLAGCYARSLSQLLDQSESHQNLARKIFAIVVAAVQPLRLSEVRHAVAACKELVDFTPSWLPGVNVVEKLCGNLIVLDRCGKCNKDDPYLKVAHKSVQDFFMADPGELDLPDDRVRKFFVSSQEANEMLGRCSLSYLRYLRYNQPQDTVAMLEKSEHAFLSHAATFWYRYLDEVTPTQELYDNVVAFIQSGAFWNCVWVQARVAPHLFGRYIGGLSGGFNLEATGVKEEAIDVHYGSALPKLLESEHFGKTGASIVHSFLGFVMEWHAVLNSHPDSIDRCVMDVGAVETIYEATGWKHPRVACKSFAVEGPLLAVSIGNIRQDGDTVSVLALGHKTSDLSFSLKQSFLPSSAAEGFPLLPNTSDELLDTFCSAESMIVGRVSDGNNNYWLLNARRLSVQHFASDDFLEAPSNFKPLKPVEGRWKLLSNAVNDSHSLDNLTAAFHYAQEQRSSKDNTSFMESGYGSDSDNDSITEQTEADGDDGTEEQAAPGHCMLVVISGREPTFQFWKAADFELEAPCIFHPHSPLAIWSSAPHEISIMNTTSGEVETVPLPEPADAQFPTISAARKELRFSEAGDVVYYLLYTATQLEYSVQHTVSLSALEFNYPPQDGSCALERTHLATTVTYECGGTTQHPYLLAHWTKEWLYIALPSLSCNTKIVRLRLPQDGEEATSSSETDIQTVRDPVFFPYSTPYRNPRIKVFNHNGDKQTLVLALDAEFAPKIDAEDTSTGSQKPEQDILKPPALMTWKLDEGKDWRKWDTDVDEKDKQIMDHKNQYAMLRGTFVDAGKRFEVPVRSGLNWRKTAFLSCA</sequence>
<dbReference type="Gene3D" id="3.40.50.300">
    <property type="entry name" value="P-loop containing nucleotide triphosphate hydrolases"/>
    <property type="match status" value="1"/>
</dbReference>
<dbReference type="PANTHER" id="PTHR10039:SF14">
    <property type="entry name" value="NACHT DOMAIN-CONTAINING PROTEIN"/>
    <property type="match status" value="1"/>
</dbReference>
<dbReference type="Pfam" id="PF24883">
    <property type="entry name" value="NPHP3_N"/>
    <property type="match status" value="1"/>
</dbReference>
<evidence type="ECO:0000313" key="7">
    <source>
        <dbReference type="Proteomes" id="UP000799444"/>
    </source>
</evidence>
<protein>
    <recommendedName>
        <fullName evidence="8">NACHT domain-containing protein</fullName>
    </recommendedName>
</protein>
<comment type="caution">
    <text evidence="6">The sequence shown here is derived from an EMBL/GenBank/DDBJ whole genome shotgun (WGS) entry which is preliminary data.</text>
</comment>